<dbReference type="Proteomes" id="UP000010433">
    <property type="component" value="Unassembled WGS sequence"/>
</dbReference>
<protein>
    <submittedName>
        <fullName evidence="3">Uncharacterized protein</fullName>
    </submittedName>
</protein>
<reference evidence="3 4" key="1">
    <citation type="submission" date="2012-05" db="EMBL/GenBank/DDBJ databases">
        <authorList>
            <person name="Weinstock G."/>
            <person name="Sodergren E."/>
            <person name="Lobos E.A."/>
            <person name="Fulton L."/>
            <person name="Fulton R."/>
            <person name="Courtney L."/>
            <person name="Fronick C."/>
            <person name="O'Laughlin M."/>
            <person name="Godfrey J."/>
            <person name="Wilson R.M."/>
            <person name="Miner T."/>
            <person name="Farmer C."/>
            <person name="Delehaunty K."/>
            <person name="Cordes M."/>
            <person name="Minx P."/>
            <person name="Tomlinson C."/>
            <person name="Chen J."/>
            <person name="Wollam A."/>
            <person name="Pepin K.H."/>
            <person name="Bhonagiri V."/>
            <person name="Zhang X."/>
            <person name="Suruliraj S."/>
            <person name="Warren W."/>
            <person name="Mitreva M."/>
            <person name="Mardis E.R."/>
            <person name="Wilson R.K."/>
        </authorList>
    </citation>
    <scope>NUCLEOTIDE SEQUENCE [LARGE SCALE GENOMIC DNA]</scope>
    <source>
        <strain evidence="3 4">F0055</strain>
    </source>
</reference>
<feature type="transmembrane region" description="Helical" evidence="2">
    <location>
        <begin position="63"/>
        <end position="82"/>
    </location>
</feature>
<evidence type="ECO:0000256" key="2">
    <source>
        <dbReference type="SAM" id="Phobius"/>
    </source>
</evidence>
<evidence type="ECO:0000313" key="3">
    <source>
        <dbReference type="EMBL" id="EKX98505.1"/>
    </source>
</evidence>
<feature type="region of interest" description="Disordered" evidence="1">
    <location>
        <begin position="332"/>
        <end position="392"/>
    </location>
</feature>
<organism evidence="3 4">
    <name type="scientific">Hoylesella saccharolytica F0055</name>
    <dbReference type="NCBI Taxonomy" id="1127699"/>
    <lineage>
        <taxon>Bacteria</taxon>
        <taxon>Pseudomonadati</taxon>
        <taxon>Bacteroidota</taxon>
        <taxon>Bacteroidia</taxon>
        <taxon>Bacteroidales</taxon>
        <taxon>Prevotellaceae</taxon>
        <taxon>Hoylesella</taxon>
    </lineage>
</organism>
<dbReference type="HOGENOM" id="CLU_056168_0_0_10"/>
<dbReference type="AlphaFoldDB" id="L1N550"/>
<dbReference type="EMBL" id="AMEP01000112">
    <property type="protein sequence ID" value="EKX98505.1"/>
    <property type="molecule type" value="Genomic_DNA"/>
</dbReference>
<accession>L1N550</accession>
<keyword evidence="2" id="KW-1133">Transmembrane helix</keyword>
<sequence length="392" mass="45232">MILGKILSFNPVLNLSSQHQPKAFSVTTEGRCYKNYMQFFKIKNRRIRNRMFNDFKSTIMKKLIVALVMLLNCVLSLNAMSYEQARRQALFLTDKMAYELNLTEDQYEAAYEINLDYLISIDHYADLYGIYWRRRNTDLSCVLFDWQYHTYCITDYFYRPLCYEMGCWRFRVYARYPHRDYYYFGYPKFYETYCGAHSWQMNGYRSWYNGRQIGRRCDFGMRDCYQRGGYSHGVRFGGLPMESTSLEQFGSGIQGCSSYPRYDSDGGQENRFGVFENRMSSNGSRFDETNSSSNSRFGGCKYGSVGARFDGSRNSMTDRPSSTRITVIGGIDSEAENVDDGHFGGARGSLSSLDPNLPNNTFSPSRSQSNSSPSPRLFDADSRGGGHFGGRR</sequence>
<evidence type="ECO:0000256" key="1">
    <source>
        <dbReference type="SAM" id="MobiDB-lite"/>
    </source>
</evidence>
<keyword evidence="2" id="KW-0812">Transmembrane</keyword>
<evidence type="ECO:0000313" key="4">
    <source>
        <dbReference type="Proteomes" id="UP000010433"/>
    </source>
</evidence>
<keyword evidence="4" id="KW-1185">Reference proteome</keyword>
<proteinExistence type="predicted"/>
<keyword evidence="2" id="KW-0472">Membrane</keyword>
<feature type="compositionally biased region" description="Low complexity" evidence="1">
    <location>
        <begin position="363"/>
        <end position="375"/>
    </location>
</feature>
<name>L1N550_9BACT</name>
<comment type="caution">
    <text evidence="3">The sequence shown here is derived from an EMBL/GenBank/DDBJ whole genome shotgun (WGS) entry which is preliminary data.</text>
</comment>
<feature type="compositionally biased region" description="Polar residues" evidence="1">
    <location>
        <begin position="349"/>
        <end position="362"/>
    </location>
</feature>
<gene>
    <name evidence="3" type="ORF">HMPREF9151_01967</name>
</gene>
<dbReference type="PATRIC" id="fig|1127699.3.peg.1804"/>